<keyword evidence="4 6" id="KW-0472">Membrane</keyword>
<dbReference type="AlphaFoldDB" id="A0A8H3EIW0"/>
<dbReference type="PANTHER" id="PTHR47685:SF1">
    <property type="entry name" value="MAGNESIUM TRANSPORT PROTEIN CORA"/>
    <property type="match status" value="1"/>
</dbReference>
<dbReference type="OrthoDB" id="341259at2759"/>
<proteinExistence type="predicted"/>
<evidence type="ECO:0000313" key="7">
    <source>
        <dbReference type="EMBL" id="CAF9905353.1"/>
    </source>
</evidence>
<name>A0A8H3EIW0_9LECA</name>
<keyword evidence="8" id="KW-1185">Reference proteome</keyword>
<keyword evidence="2 6" id="KW-0812">Transmembrane</keyword>
<dbReference type="Gene3D" id="3.40.50.1820">
    <property type="entry name" value="alpha/beta hydrolase"/>
    <property type="match status" value="1"/>
</dbReference>
<dbReference type="GO" id="GO:0046873">
    <property type="term" value="F:metal ion transmembrane transporter activity"/>
    <property type="evidence" value="ECO:0007669"/>
    <property type="project" value="InterPro"/>
</dbReference>
<dbReference type="InterPro" id="IPR050829">
    <property type="entry name" value="CorA_MIT"/>
</dbReference>
<evidence type="ECO:0000256" key="4">
    <source>
        <dbReference type="ARBA" id="ARBA00023136"/>
    </source>
</evidence>
<protein>
    <recommendedName>
        <fullName evidence="9">DUF676 domain-containing protein</fullName>
    </recommendedName>
</protein>
<dbReference type="InterPro" id="IPR029058">
    <property type="entry name" value="AB_hydrolase_fold"/>
</dbReference>
<dbReference type="Proteomes" id="UP000664521">
    <property type="component" value="Unassembled WGS sequence"/>
</dbReference>
<evidence type="ECO:0000256" key="5">
    <source>
        <dbReference type="SAM" id="MobiDB-lite"/>
    </source>
</evidence>
<feature type="transmembrane region" description="Helical" evidence="6">
    <location>
        <begin position="982"/>
        <end position="1004"/>
    </location>
</feature>
<sequence>MALIIPPTLATHKRDAITLDVIAVPAIGADARKTWAAPGEDGNGWLDQLQGNLPSANVILYDHLEHKERQLELKDSKDPTSKTVAREYGLAEASLAEYGVDDYADRLITAVQQYRLFSGLETRPIFFICHSTGGIVVKSALRGKEENERTSLRTACIGITFFATPHHGSSVLSSPEYVRTVRGHLGLKWEMSERLREDFSLRSSERELLNFEFAVAAIGIKIYSYVETHDTRLEVLSTIDTSGESIVDVSLCIVDSRSAKLGSADVPVEEEDPVELNCTHTGAPRFTKEPGLKNLLVDELTSFVQSFSVEERAAYDTLNASILRDLKVDIHQFYQTGVKGDLASTKILSSQPSLRDFLDNGPTKCLERRIDKAGAKERTMVNGSSKPSIKIRHPSEPDQPIIKLDRAASDGPKAENDKNARRASVPSLSPSAPPAEVPETIRPKRPSISIYSRRPSLTVEPADLLPKRPTSVPLSEIAENDADVPMSPGQDFAYLDSEKSRRPQRSYTFQLPSQSSNLFKWIHVPWNMTSWVPHVLTTISIEKKNLDLHTKLLLDQIWLSQHNRSRHASPHARFVRPSVKCLLPEGVKYKTPDGFPTPRSAVNDVQLVIYLPYLHWDSYKHMQERAALIKRRHEHIRARPVDNEIANGRSMESKLIWQNLTSNLPLHCRRTLDQFGYPSLRNTAVRDADQVLYKRTRTSKDSAPPPRDNAMKHLKHIGRGVGRQASVTGAHEEVIAKVLMVDQLWLWVLDDETVVTFAAPKEKEENDGGAWKQADLIGNIYQDINGDFARQCSDPFDFAALAVYHAIKALLDHANDRDLQVFRIFEEYISILTERQTISFKEFRNNHRFKDSKSLDAKRLPRYVDNSADLNDLLELRDIEDELNTLDKLFKEQQRGVSDMLSHYVELNNRQGKAIFGTQWLMEIGHTLEGYKDQVEGMLKSAQTAQKAFKELLDMKQKQANIVEAHLAREQTEVAADQSRSIMIFTIFTIIFLPLSFFASVFGINAREWSGVNQNLRLHTILTYMGSISIAVIIVALLVAFNKLTRRLTQKVWKSAAGPLYEWYQRVLWGPHHAVVAGDGMTEWGIYGAELEKTVADDAARDKMRLSTRSRTFTTINWDEEMGAGYK</sequence>
<evidence type="ECO:0000256" key="3">
    <source>
        <dbReference type="ARBA" id="ARBA00022989"/>
    </source>
</evidence>
<organism evidence="7 8">
    <name type="scientific">Heterodermia speciosa</name>
    <dbReference type="NCBI Taxonomy" id="116794"/>
    <lineage>
        <taxon>Eukaryota</taxon>
        <taxon>Fungi</taxon>
        <taxon>Dikarya</taxon>
        <taxon>Ascomycota</taxon>
        <taxon>Pezizomycotina</taxon>
        <taxon>Lecanoromycetes</taxon>
        <taxon>OSLEUM clade</taxon>
        <taxon>Lecanoromycetidae</taxon>
        <taxon>Caliciales</taxon>
        <taxon>Physciaceae</taxon>
        <taxon>Heterodermia</taxon>
    </lineage>
</organism>
<comment type="caution">
    <text evidence="7">The sequence shown here is derived from an EMBL/GenBank/DDBJ whole genome shotgun (WGS) entry which is preliminary data.</text>
</comment>
<dbReference type="SUPFAM" id="SSF144083">
    <property type="entry name" value="Magnesium transport protein CorA, transmembrane region"/>
    <property type="match status" value="1"/>
</dbReference>
<comment type="subcellular location">
    <subcellularLocation>
        <location evidence="1">Membrane</location>
        <topology evidence="1">Multi-pass membrane protein</topology>
    </subcellularLocation>
</comment>
<dbReference type="Pfam" id="PF01544">
    <property type="entry name" value="CorA"/>
    <property type="match status" value="1"/>
</dbReference>
<evidence type="ECO:0000256" key="1">
    <source>
        <dbReference type="ARBA" id="ARBA00004141"/>
    </source>
</evidence>
<dbReference type="GO" id="GO:0016020">
    <property type="term" value="C:membrane"/>
    <property type="evidence" value="ECO:0007669"/>
    <property type="project" value="UniProtKB-SubCell"/>
</dbReference>
<evidence type="ECO:0000256" key="6">
    <source>
        <dbReference type="SAM" id="Phobius"/>
    </source>
</evidence>
<reference evidence="7" key="1">
    <citation type="submission" date="2021-03" db="EMBL/GenBank/DDBJ databases">
        <authorList>
            <person name="Tagirdzhanova G."/>
        </authorList>
    </citation>
    <scope>NUCLEOTIDE SEQUENCE</scope>
</reference>
<feature type="transmembrane region" description="Helical" evidence="6">
    <location>
        <begin position="1016"/>
        <end position="1041"/>
    </location>
</feature>
<dbReference type="SUPFAM" id="SSF53474">
    <property type="entry name" value="alpha/beta-Hydrolases"/>
    <property type="match status" value="1"/>
</dbReference>
<evidence type="ECO:0000256" key="2">
    <source>
        <dbReference type="ARBA" id="ARBA00022692"/>
    </source>
</evidence>
<gene>
    <name evidence="7" type="ORF">HETSPECPRED_004962</name>
</gene>
<feature type="compositionally biased region" description="Basic and acidic residues" evidence="5">
    <location>
        <begin position="403"/>
        <end position="420"/>
    </location>
</feature>
<dbReference type="InterPro" id="IPR002523">
    <property type="entry name" value="MgTranspt_CorA/ZnTranspt_ZntB"/>
</dbReference>
<keyword evidence="3 6" id="KW-1133">Transmembrane helix</keyword>
<accession>A0A8H3EIW0</accession>
<dbReference type="EMBL" id="CAJPDS010000003">
    <property type="protein sequence ID" value="CAF9905353.1"/>
    <property type="molecule type" value="Genomic_DNA"/>
</dbReference>
<dbReference type="InterPro" id="IPR045863">
    <property type="entry name" value="CorA_TM1_TM2"/>
</dbReference>
<dbReference type="Gene3D" id="1.20.58.340">
    <property type="entry name" value="Magnesium transport protein CorA, transmembrane region"/>
    <property type="match status" value="1"/>
</dbReference>
<feature type="region of interest" description="Disordered" evidence="5">
    <location>
        <begin position="378"/>
        <end position="453"/>
    </location>
</feature>
<evidence type="ECO:0008006" key="9">
    <source>
        <dbReference type="Google" id="ProtNLM"/>
    </source>
</evidence>
<dbReference type="PANTHER" id="PTHR47685">
    <property type="entry name" value="MAGNESIUM TRANSPORT PROTEIN CORA"/>
    <property type="match status" value="1"/>
</dbReference>
<evidence type="ECO:0000313" key="8">
    <source>
        <dbReference type="Proteomes" id="UP000664521"/>
    </source>
</evidence>